<protein>
    <submittedName>
        <fullName evidence="1">Uncharacterized protein</fullName>
    </submittedName>
</protein>
<reference evidence="1" key="1">
    <citation type="submission" date="2018-01" db="EMBL/GenBank/DDBJ databases">
        <title>Genomic characterization of Leptospira inadai serogroup Lyme isolated from captured rat in Brazil and comparative analysis with human reference strain.</title>
        <authorList>
            <person name="Moreno L.Z."/>
            <person name="Loureiro A.P."/>
            <person name="Miraglia F."/>
            <person name="Kremer F.S."/>
            <person name="Eslabao M.R."/>
            <person name="Dellagostin O.A."/>
            <person name="Lilenbaum W."/>
            <person name="Moreno A.M."/>
        </authorList>
    </citation>
    <scope>NUCLEOTIDE SEQUENCE [LARGE SCALE GENOMIC DNA]</scope>
    <source>
        <strain evidence="1">M34/99</strain>
    </source>
</reference>
<dbReference type="Proteomes" id="UP000094669">
    <property type="component" value="Unassembled WGS sequence"/>
</dbReference>
<organism evidence="1 2">
    <name type="scientific">Leptospira inadai serovar Lyme</name>
    <dbReference type="NCBI Taxonomy" id="293084"/>
    <lineage>
        <taxon>Bacteria</taxon>
        <taxon>Pseudomonadati</taxon>
        <taxon>Spirochaetota</taxon>
        <taxon>Spirochaetia</taxon>
        <taxon>Leptospirales</taxon>
        <taxon>Leptospiraceae</taxon>
        <taxon>Leptospira</taxon>
    </lineage>
</organism>
<evidence type="ECO:0000313" key="2">
    <source>
        <dbReference type="Proteomes" id="UP000094669"/>
    </source>
</evidence>
<proteinExistence type="predicted"/>
<keyword evidence="2" id="KW-1185">Reference proteome</keyword>
<dbReference type="RefSeq" id="WP_010420183.1">
    <property type="nucleotide sequence ID" value="NZ_MCRM02000015.1"/>
</dbReference>
<gene>
    <name evidence="1" type="ORF">BES34_014320</name>
</gene>
<sequence length="712" mass="75226">MNPVFDFLLSGIASVVRIGKNGPKLKSNNTSLEVRLPDDSSLGNLKIADPINPEDAVTLSYLRDHVLLNFGAPVQNLSALSQILASDRRDKQIREVEDELSFYEFDGNSNLIAPDPSDSTRVILPNDIPLTSPGRWLKTAARTQSHASLLGLTLGNDHPQYQLRSEKNSPGGYASLSNDTVNLGVQLVSGPSNSVLSKLSSIATSVRNWILPDKSGTILIDSDLLVESTARQASDSSIQSNLNLEITNRANSETTINSRLTNLESTIPNLLPVSQKNSPNGVAGLDASGKILSSVIPSGIGGGAAFLLWRQGEPNPVSGLIFSDFPSLYSAISNLQGIKQIAIDSSVSSPVIPTGNYNLKNCIFQGTAVLEISSSGDLIQVSSGVTVSNLPLKLERCTFQVNTSTTPFWSSTGMASLELIDSNIQILGTGILFQIGSTDSFDLVLRNSNLTKASGATGNLLNALGTVIVAAIDGNCSIDPNSVIGTGNLVSLMAGGWNSNTNGEITSSFTGFSGTHSKFNLRTASQIEYDTSIGGNQHVTGTNLQAVIQEINPKATGRLNTKGSIITGDGVGGIIGIPAGNDGDVLIWDSTKSGGIKSGKYTGTNEYDYGTVGAGIPPLWSLFIDWSNGLSQKFTINGNCNVGFLNPESGRNYSLLVVQDSVGNRIISWDSNIIWNGSAPILSTSPKTADLFTFHYSGGKYLGVKVGSFLFT</sequence>
<name>A0ABX4YGQ8_9LEPT</name>
<comment type="caution">
    <text evidence="1">The sequence shown here is derived from an EMBL/GenBank/DDBJ whole genome shotgun (WGS) entry which is preliminary data.</text>
</comment>
<dbReference type="EMBL" id="MCRM02000015">
    <property type="protein sequence ID" value="PNV74355.1"/>
    <property type="molecule type" value="Genomic_DNA"/>
</dbReference>
<evidence type="ECO:0000313" key="1">
    <source>
        <dbReference type="EMBL" id="PNV74355.1"/>
    </source>
</evidence>
<accession>A0ABX4YGQ8</accession>